<reference evidence="2" key="1">
    <citation type="submission" date="2013-10" db="EMBL/GenBank/DDBJ databases">
        <title>Genome sequencing of Onchocerca volvulus.</title>
        <authorList>
            <person name="Cotton J."/>
            <person name="Tsai J."/>
            <person name="Stanley E."/>
            <person name="Tracey A."/>
            <person name="Holroyd N."/>
            <person name="Lustigman S."/>
            <person name="Berriman M."/>
        </authorList>
    </citation>
    <scope>NUCLEOTIDE SEQUENCE</scope>
</reference>
<proteinExistence type="predicted"/>
<sequence>MQRYCLPILSSRARDVNASSLNVNSFSIISAISRLYGSPAGPKFSIKRNRKAGVGRKLKITKTY</sequence>
<evidence type="ECO:0000313" key="1">
    <source>
        <dbReference type="EnsemblMetazoa" id="OVOC7061.1"/>
    </source>
</evidence>
<organism evidence="1 2">
    <name type="scientific">Onchocerca volvulus</name>
    <dbReference type="NCBI Taxonomy" id="6282"/>
    <lineage>
        <taxon>Eukaryota</taxon>
        <taxon>Metazoa</taxon>
        <taxon>Ecdysozoa</taxon>
        <taxon>Nematoda</taxon>
        <taxon>Chromadorea</taxon>
        <taxon>Rhabditida</taxon>
        <taxon>Spirurina</taxon>
        <taxon>Spiruromorpha</taxon>
        <taxon>Filarioidea</taxon>
        <taxon>Onchocercidae</taxon>
        <taxon>Onchocerca</taxon>
    </lineage>
</organism>
<evidence type="ECO:0000313" key="2">
    <source>
        <dbReference type="Proteomes" id="UP000024404"/>
    </source>
</evidence>
<keyword evidence="2" id="KW-1185">Reference proteome</keyword>
<dbReference type="AlphaFoldDB" id="A0A8R1TYC4"/>
<accession>A0A8R1TYC4</accession>
<dbReference type="EnsemblMetazoa" id="OVOC7061.1">
    <property type="protein sequence ID" value="OVOC7061.1"/>
    <property type="gene ID" value="WBGene00243870"/>
</dbReference>
<protein>
    <submittedName>
        <fullName evidence="1">Uncharacterized protein</fullName>
    </submittedName>
</protein>
<dbReference type="EMBL" id="CMVM020000187">
    <property type="status" value="NOT_ANNOTATED_CDS"/>
    <property type="molecule type" value="Genomic_DNA"/>
</dbReference>
<reference evidence="1" key="2">
    <citation type="submission" date="2022-06" db="UniProtKB">
        <authorList>
            <consortium name="EnsemblMetazoa"/>
        </authorList>
    </citation>
    <scope>IDENTIFICATION</scope>
</reference>
<name>A0A8R1TYC4_ONCVO</name>
<dbReference type="Proteomes" id="UP000024404">
    <property type="component" value="Unassembled WGS sequence"/>
</dbReference>